<dbReference type="Gene3D" id="3.40.30.10">
    <property type="entry name" value="Glutaredoxin"/>
    <property type="match status" value="1"/>
</dbReference>
<evidence type="ECO:0000256" key="1">
    <source>
        <dbReference type="RuleBase" id="RU364038"/>
    </source>
</evidence>
<dbReference type="InterPro" id="IPR051470">
    <property type="entry name" value="Thiol:disulfide_interchange"/>
</dbReference>
<keyword evidence="1" id="KW-0676">Redox-active center</keyword>
<dbReference type="InterPro" id="IPR036249">
    <property type="entry name" value="Thioredoxin-like_sf"/>
</dbReference>
<evidence type="ECO:0000259" key="2">
    <source>
        <dbReference type="Pfam" id="PF13098"/>
    </source>
</evidence>
<dbReference type="NCBIfam" id="NF008657">
    <property type="entry name" value="PRK11657.1"/>
    <property type="match status" value="1"/>
</dbReference>
<dbReference type="GO" id="GO:0016491">
    <property type="term" value="F:oxidoreductase activity"/>
    <property type="evidence" value="ECO:0007669"/>
    <property type="project" value="UniProtKB-KW"/>
</dbReference>
<feature type="domain" description="Thioredoxin-like fold" evidence="2">
    <location>
        <begin position="137"/>
        <end position="255"/>
    </location>
</feature>
<keyword evidence="1" id="KW-0732">Signal</keyword>
<dbReference type="InterPro" id="IPR012336">
    <property type="entry name" value="Thioredoxin-like_fold"/>
</dbReference>
<keyword evidence="1" id="KW-0574">Periplasm</keyword>
<keyword evidence="3" id="KW-0560">Oxidoreductase</keyword>
<name>A0AAU7FE08_9NEIS</name>
<dbReference type="CDD" id="cd03020">
    <property type="entry name" value="DsbA_DsbC_DsbG"/>
    <property type="match status" value="1"/>
</dbReference>
<dbReference type="Pfam" id="PF13098">
    <property type="entry name" value="Thioredoxin_2"/>
    <property type="match status" value="1"/>
</dbReference>
<dbReference type="SUPFAM" id="SSF52833">
    <property type="entry name" value="Thioredoxin-like"/>
    <property type="match status" value="1"/>
</dbReference>
<evidence type="ECO:0000313" key="3">
    <source>
        <dbReference type="EMBL" id="XBM02209.1"/>
    </source>
</evidence>
<dbReference type="PANTHER" id="PTHR35272">
    <property type="entry name" value="THIOL:DISULFIDE INTERCHANGE PROTEIN DSBC-RELATED"/>
    <property type="match status" value="1"/>
</dbReference>
<protein>
    <recommendedName>
        <fullName evidence="1">Thiol:disulfide interchange protein</fullName>
    </recommendedName>
</protein>
<accession>A0AAU7FE08</accession>
<dbReference type="InterPro" id="IPR009094">
    <property type="entry name" value="DiS-bond_isomerase_DsbC/G_N_sf"/>
</dbReference>
<dbReference type="PANTHER" id="PTHR35272:SF4">
    <property type="entry name" value="THIOL:DISULFIDE INTERCHANGE PROTEIN DSBG"/>
    <property type="match status" value="1"/>
</dbReference>
<proteinExistence type="inferred from homology"/>
<comment type="subcellular location">
    <subcellularLocation>
        <location evidence="1">Periplasm</location>
    </subcellularLocation>
</comment>
<dbReference type="KEGG" id="cmav:ABHF33_08080"/>
<comment type="function">
    <text evidence="1">Required for disulfide bond formation in some periplasmic proteins. Acts by transferring its disulfide bond to other proteins and is reduced in the process.</text>
</comment>
<gene>
    <name evidence="3" type="primary">dsbG</name>
    <name evidence="3" type="ORF">ABHF33_08080</name>
</gene>
<dbReference type="GO" id="GO:0042597">
    <property type="term" value="C:periplasmic space"/>
    <property type="evidence" value="ECO:0007669"/>
    <property type="project" value="UniProtKB-SubCell"/>
</dbReference>
<sequence>MPNFNASPLLRSKSAIAGTSLLLLSIIGGDVYLNSADKEPQYPRVIQADVEQGMLEVVRSFPAPSGLTGWVLSQAGQHSIAYTTQDGETLLAGMLISEEGKNLSAEHEAQFVPKPDFTALYSTLEQSAYIAEGELENPKKIIYAFTDANCPYCHRVWKALQPYEKVGLQVRWLQVAILGPTSMTKAIEVMSAADKPAAFAQLALDHGKPWAAKAEYSAESQPEIAEQIRSHAQLMGQFNIAATPGMIWKDAQGKLQVKVGMPRLSELPAITGLAEQATTDPALLQYQ</sequence>
<dbReference type="SUPFAM" id="SSF54423">
    <property type="entry name" value="DsbC/DsbG N-terminal domain-like"/>
    <property type="match status" value="1"/>
</dbReference>
<dbReference type="AlphaFoldDB" id="A0AAU7FE08"/>
<dbReference type="Gene3D" id="3.10.450.70">
    <property type="entry name" value="Disulphide bond isomerase, DsbC/G, N-terminal"/>
    <property type="match status" value="1"/>
</dbReference>
<dbReference type="EMBL" id="CP157355">
    <property type="protein sequence ID" value="XBM02209.1"/>
    <property type="molecule type" value="Genomic_DNA"/>
</dbReference>
<organism evidence="3">
    <name type="scientific">Chitinibacter mangrovi</name>
    <dbReference type="NCBI Taxonomy" id="3153927"/>
    <lineage>
        <taxon>Bacteria</taxon>
        <taxon>Pseudomonadati</taxon>
        <taxon>Pseudomonadota</taxon>
        <taxon>Betaproteobacteria</taxon>
        <taxon>Neisseriales</taxon>
        <taxon>Chitinibacteraceae</taxon>
        <taxon>Chitinibacter</taxon>
    </lineage>
</organism>
<reference evidence="3" key="1">
    <citation type="submission" date="2024-05" db="EMBL/GenBank/DDBJ databases">
        <authorList>
            <person name="Yang L."/>
            <person name="Pan L."/>
        </authorList>
    </citation>
    <scope>NUCLEOTIDE SEQUENCE</scope>
    <source>
        <strain evidence="3">FCG-7</strain>
    </source>
</reference>
<dbReference type="RefSeq" id="WP_348946483.1">
    <property type="nucleotide sequence ID" value="NZ_CP157355.1"/>
</dbReference>
<comment type="similarity">
    <text evidence="1">Belongs to the thioredoxin family. DsbC subfamily.</text>
</comment>
<dbReference type="InterPro" id="IPR033954">
    <property type="entry name" value="DiS-bond_Isoase_DsbC/G"/>
</dbReference>